<evidence type="ECO:0000313" key="2">
    <source>
        <dbReference type="Proteomes" id="UP000034600"/>
    </source>
</evidence>
<reference evidence="1 2" key="1">
    <citation type="journal article" date="2015" name="Nature">
        <title>rRNA introns, odd ribosomes, and small enigmatic genomes across a large radiation of phyla.</title>
        <authorList>
            <person name="Brown C.T."/>
            <person name="Hug L.A."/>
            <person name="Thomas B.C."/>
            <person name="Sharon I."/>
            <person name="Castelle C.J."/>
            <person name="Singh A."/>
            <person name="Wilkins M.J."/>
            <person name="Williams K.H."/>
            <person name="Banfield J.F."/>
        </authorList>
    </citation>
    <scope>NUCLEOTIDE SEQUENCE [LARGE SCALE GENOMIC DNA]</scope>
</reference>
<protein>
    <submittedName>
        <fullName evidence="1">Uncharacterized protein</fullName>
    </submittedName>
</protein>
<accession>A0A0G1UYT0</accession>
<organism evidence="1 2">
    <name type="scientific">Candidatus Jorgensenbacteria bacterium GW2011_GWC1_48_8</name>
    <dbReference type="NCBI Taxonomy" id="1618666"/>
    <lineage>
        <taxon>Bacteria</taxon>
        <taxon>Candidatus Joergenseniibacteriota</taxon>
    </lineage>
</organism>
<sequence length="183" mass="21024">MKYGELTLGQVEAMVNKVGGMDGVKRLLAGELAVGPKWEVESVFRIDCWGDQTASELVRLGQYDRVNDFVTDERFPLVRHDPEERVVELIKLANKSTSEEVLRELEVRGLARPTAEDALYFGRKYLREQQKRPIVFLHEPVLVPGGDRVVLVLGGYASRRNLDLLWFGYRWDRFYAFAGVHKK</sequence>
<proteinExistence type="predicted"/>
<comment type="caution">
    <text evidence="1">The sequence shown here is derived from an EMBL/GenBank/DDBJ whole genome shotgun (WGS) entry which is preliminary data.</text>
</comment>
<gene>
    <name evidence="1" type="ORF">UY32_C0002G0038</name>
</gene>
<dbReference type="AlphaFoldDB" id="A0A0G1UYT0"/>
<name>A0A0G1UYT0_9BACT</name>
<dbReference type="EMBL" id="LCPO01000002">
    <property type="protein sequence ID" value="KKU99302.1"/>
    <property type="molecule type" value="Genomic_DNA"/>
</dbReference>
<evidence type="ECO:0000313" key="1">
    <source>
        <dbReference type="EMBL" id="KKU99302.1"/>
    </source>
</evidence>
<dbReference type="Proteomes" id="UP000034600">
    <property type="component" value="Unassembled WGS sequence"/>
</dbReference>